<dbReference type="PANTHER" id="PTHR30069:SF41">
    <property type="entry name" value="HEME_HEMOPEXIN UTILIZATION PROTEIN C"/>
    <property type="match status" value="1"/>
</dbReference>
<dbReference type="InterPro" id="IPR010917">
    <property type="entry name" value="TonB_rcpt_CS"/>
</dbReference>
<evidence type="ECO:0000256" key="5">
    <source>
        <dbReference type="ARBA" id="ARBA00022692"/>
    </source>
</evidence>
<keyword evidence="6 13" id="KW-0732">Signal</keyword>
<dbReference type="Gene3D" id="2.40.170.20">
    <property type="entry name" value="TonB-dependent receptor, beta-barrel domain"/>
    <property type="match status" value="1"/>
</dbReference>
<keyword evidence="3 10" id="KW-0813">Transport</keyword>
<dbReference type="InterPro" id="IPR000531">
    <property type="entry name" value="Beta-barrel_TonB"/>
</dbReference>
<dbReference type="Pfam" id="PF07715">
    <property type="entry name" value="Plug"/>
    <property type="match status" value="1"/>
</dbReference>
<evidence type="ECO:0000256" key="2">
    <source>
        <dbReference type="ARBA" id="ARBA00009810"/>
    </source>
</evidence>
<evidence type="ECO:0000256" key="1">
    <source>
        <dbReference type="ARBA" id="ARBA00004571"/>
    </source>
</evidence>
<keyword evidence="7 12" id="KW-0798">TonB box</keyword>
<dbReference type="SUPFAM" id="SSF56935">
    <property type="entry name" value="Porins"/>
    <property type="match status" value="1"/>
</dbReference>
<evidence type="ECO:0000313" key="17">
    <source>
        <dbReference type="Proteomes" id="UP000615755"/>
    </source>
</evidence>
<comment type="subcellular location">
    <subcellularLocation>
        <location evidence="1 10">Cell outer membrane</location>
        <topology evidence="1 10">Multi-pass membrane protein</topology>
    </subcellularLocation>
</comment>
<evidence type="ECO:0000256" key="6">
    <source>
        <dbReference type="ARBA" id="ARBA00022729"/>
    </source>
</evidence>
<dbReference type="PROSITE" id="PS52016">
    <property type="entry name" value="TONB_DEPENDENT_REC_3"/>
    <property type="match status" value="1"/>
</dbReference>
<evidence type="ECO:0000259" key="15">
    <source>
        <dbReference type="Pfam" id="PF07715"/>
    </source>
</evidence>
<keyword evidence="9 10" id="KW-0998">Cell outer membrane</keyword>
<evidence type="ECO:0000256" key="12">
    <source>
        <dbReference type="RuleBase" id="RU003357"/>
    </source>
</evidence>
<dbReference type="PROSITE" id="PS01156">
    <property type="entry name" value="TONB_DEPENDENT_REC_2"/>
    <property type="match status" value="1"/>
</dbReference>
<keyword evidence="4 10" id="KW-1134">Transmembrane beta strand</keyword>
<evidence type="ECO:0000256" key="11">
    <source>
        <dbReference type="PROSITE-ProRule" id="PRU10144"/>
    </source>
</evidence>
<dbReference type="RefSeq" id="WP_192510001.1">
    <property type="nucleotide sequence ID" value="NZ_AQGV01000015.1"/>
</dbReference>
<feature type="short sequence motif" description="TonB C-terminal box" evidence="11">
    <location>
        <begin position="717"/>
        <end position="734"/>
    </location>
</feature>
<evidence type="ECO:0000256" key="10">
    <source>
        <dbReference type="PROSITE-ProRule" id="PRU01360"/>
    </source>
</evidence>
<accession>A0ABR9EKP2</accession>
<dbReference type="InterPro" id="IPR039426">
    <property type="entry name" value="TonB-dep_rcpt-like"/>
</dbReference>
<keyword evidence="8 10" id="KW-0472">Membrane</keyword>
<feature type="domain" description="TonB-dependent receptor-like beta-barrel" evidence="14">
    <location>
        <begin position="277"/>
        <end position="703"/>
    </location>
</feature>
<evidence type="ECO:0000256" key="13">
    <source>
        <dbReference type="SAM" id="SignalP"/>
    </source>
</evidence>
<feature type="domain" description="TonB-dependent receptor plug" evidence="15">
    <location>
        <begin position="43"/>
        <end position="151"/>
    </location>
</feature>
<dbReference type="Gene3D" id="2.170.130.10">
    <property type="entry name" value="TonB-dependent receptor, plug domain"/>
    <property type="match status" value="1"/>
</dbReference>
<name>A0ABR9EKP2_9GAMM</name>
<evidence type="ECO:0000313" key="16">
    <source>
        <dbReference type="EMBL" id="MBE0370984.1"/>
    </source>
</evidence>
<evidence type="ECO:0000256" key="8">
    <source>
        <dbReference type="ARBA" id="ARBA00023136"/>
    </source>
</evidence>
<sequence length="734" mass="82466">MKYSAICLCISAAIHAQAHAQLKKTSADEHIEVLGHKITAPNHDVAASVSALSSDDIKRGQSADLTQILKALPGVDISGSVTPLSAQPSIRGLYGERIHVSVDSIKRKTDSDGSQNISTIGSLGVDPSQLKQIQVLRGADSLTVGSGAIGGSIRMVTKDAEDYLDNTGIGAQFSVQNESVSDSMNRSINVFQLTDTTDTIMTMSHVEYDDIDVVGAQNHEEVVAQTDKIINQSERSNVALKNTWYFHSQHYLKSKIDYSKTKSVDQPYDQRLSLGIKYPTLMEDYKNDYLEGMVNYSYQPVSALIDLDIQAFYAKKTYDKITKGYIPRGDKKVSYDKQSYGQSKRHGVRLANLSQFDGFVSHKLAVELNYEHESFDQHQFEEQIRTSYYGESNADSLSISIIDQSQFFNRQLLVTAGLRYDEYQRRTNTFKPFGGNSDDATSSELGLTYKATRHVNFYLKTAQAFRAPSLQELYKKDQWRCHIGGKICFSEPQPNLKAEKSTNYEGGFGFSIENQRYADTFHIKAIYFNNTIDDYIDNIPFMYYLDNAGNKHFGSPGPKPTNGIPVATHRDYSAKNIGRLDSEGFEVESHYQYLNTSIYLAYSKMNMDVMGVPNFFLGNIDYTKQPYSEAPADKLTFNSHYQLSQSLNVGFQIRHYRSQQRLSEQYLQRGYGTSTATVYNFNGHYQGDGLLSGLNIRVSVDNITNKRYLRAPASSATDPSELGRNYKLALSYQF</sequence>
<evidence type="ECO:0000259" key="14">
    <source>
        <dbReference type="Pfam" id="PF00593"/>
    </source>
</evidence>
<protein>
    <recommendedName>
        <fullName evidence="18">TonB-dependent receptor</fullName>
    </recommendedName>
</protein>
<evidence type="ECO:0000256" key="9">
    <source>
        <dbReference type="ARBA" id="ARBA00023237"/>
    </source>
</evidence>
<feature type="signal peptide" evidence="13">
    <location>
        <begin position="1"/>
        <end position="20"/>
    </location>
</feature>
<proteinExistence type="inferred from homology"/>
<dbReference type="CDD" id="cd01347">
    <property type="entry name" value="ligand_gated_channel"/>
    <property type="match status" value="1"/>
</dbReference>
<gene>
    <name evidence="16" type="ORF">PAUR_b1133</name>
</gene>
<dbReference type="InterPro" id="IPR012910">
    <property type="entry name" value="Plug_dom"/>
</dbReference>
<keyword evidence="5 10" id="KW-0812">Transmembrane</keyword>
<dbReference type="InterPro" id="IPR036942">
    <property type="entry name" value="Beta-barrel_TonB_sf"/>
</dbReference>
<evidence type="ECO:0000256" key="4">
    <source>
        <dbReference type="ARBA" id="ARBA00022452"/>
    </source>
</evidence>
<dbReference type="Proteomes" id="UP000615755">
    <property type="component" value="Unassembled WGS sequence"/>
</dbReference>
<comment type="similarity">
    <text evidence="2 10 12">Belongs to the TonB-dependent receptor family.</text>
</comment>
<reference evidence="16 17" key="1">
    <citation type="submission" date="2015-03" db="EMBL/GenBank/DDBJ databases">
        <title>Genome sequence of Pseudoalteromonas aurantia.</title>
        <authorList>
            <person name="Xie B.-B."/>
            <person name="Rong J.-C."/>
            <person name="Qin Q.-L."/>
            <person name="Zhang Y.-Z."/>
        </authorList>
    </citation>
    <scope>NUCLEOTIDE SEQUENCE [LARGE SCALE GENOMIC DNA]</scope>
    <source>
        <strain evidence="16 17">208</strain>
    </source>
</reference>
<dbReference type="EMBL" id="AQGV01000015">
    <property type="protein sequence ID" value="MBE0370984.1"/>
    <property type="molecule type" value="Genomic_DNA"/>
</dbReference>
<organism evidence="16 17">
    <name type="scientific">Pseudoalteromonas aurantia 208</name>
    <dbReference type="NCBI Taxonomy" id="1314867"/>
    <lineage>
        <taxon>Bacteria</taxon>
        <taxon>Pseudomonadati</taxon>
        <taxon>Pseudomonadota</taxon>
        <taxon>Gammaproteobacteria</taxon>
        <taxon>Alteromonadales</taxon>
        <taxon>Pseudoalteromonadaceae</taxon>
        <taxon>Pseudoalteromonas</taxon>
    </lineage>
</organism>
<dbReference type="PANTHER" id="PTHR30069">
    <property type="entry name" value="TONB-DEPENDENT OUTER MEMBRANE RECEPTOR"/>
    <property type="match status" value="1"/>
</dbReference>
<comment type="caution">
    <text evidence="16">The sequence shown here is derived from an EMBL/GenBank/DDBJ whole genome shotgun (WGS) entry which is preliminary data.</text>
</comment>
<dbReference type="Pfam" id="PF00593">
    <property type="entry name" value="TonB_dep_Rec_b-barrel"/>
    <property type="match status" value="1"/>
</dbReference>
<dbReference type="InterPro" id="IPR037066">
    <property type="entry name" value="Plug_dom_sf"/>
</dbReference>
<keyword evidence="17" id="KW-1185">Reference proteome</keyword>
<feature type="chain" id="PRO_5047092100" description="TonB-dependent receptor" evidence="13">
    <location>
        <begin position="21"/>
        <end position="734"/>
    </location>
</feature>
<evidence type="ECO:0008006" key="18">
    <source>
        <dbReference type="Google" id="ProtNLM"/>
    </source>
</evidence>
<evidence type="ECO:0000256" key="3">
    <source>
        <dbReference type="ARBA" id="ARBA00022448"/>
    </source>
</evidence>
<evidence type="ECO:0000256" key="7">
    <source>
        <dbReference type="ARBA" id="ARBA00023077"/>
    </source>
</evidence>